<evidence type="ECO:0000259" key="5">
    <source>
        <dbReference type="PROSITE" id="PS50048"/>
    </source>
</evidence>
<dbReference type="Pfam" id="PF00172">
    <property type="entry name" value="Zn_clus"/>
    <property type="match status" value="1"/>
</dbReference>
<keyword evidence="2" id="KW-0238">DNA-binding</keyword>
<dbReference type="CDD" id="cd00067">
    <property type="entry name" value="GAL4"/>
    <property type="match status" value="1"/>
</dbReference>
<reference evidence="7" key="1">
    <citation type="journal article" date="2009" name="Genome Res.">
        <title>Comparative genomic analyses of the human fungal pathogens Coccidioides and their relatives.</title>
        <authorList>
            <person name="Sharpton T.J."/>
            <person name="Stajich J.E."/>
            <person name="Rounsley S.D."/>
            <person name="Gardner M.J."/>
            <person name="Wortman J.R."/>
            <person name="Jordar V.S."/>
            <person name="Maiti R."/>
            <person name="Kodira C.D."/>
            <person name="Neafsey D.E."/>
            <person name="Zeng Q."/>
            <person name="Hung C.-Y."/>
            <person name="McMahan C."/>
            <person name="Muszewska A."/>
            <person name="Grynberg M."/>
            <person name="Mandel M.A."/>
            <person name="Kellner E.M."/>
            <person name="Barker B.M."/>
            <person name="Galgiani J.N."/>
            <person name="Orbach M.J."/>
            <person name="Kirkland T.N."/>
            <person name="Cole G.T."/>
            <person name="Henn M.R."/>
            <person name="Birren B.W."/>
            <person name="Taylor J.W."/>
        </authorList>
    </citation>
    <scope>NUCLEOTIDE SEQUENCE [LARGE SCALE GENOMIC DNA]</scope>
    <source>
        <strain evidence="7">RS</strain>
    </source>
</reference>
<dbReference type="PANTHER" id="PTHR38791">
    <property type="entry name" value="ZN(II)2CYS6 TRANSCRIPTION FACTOR (EUROFUNG)-RELATED-RELATED"/>
    <property type="match status" value="1"/>
</dbReference>
<dbReference type="InterPro" id="IPR021858">
    <property type="entry name" value="Fun_TF"/>
</dbReference>
<evidence type="ECO:0000313" key="7">
    <source>
        <dbReference type="Proteomes" id="UP000001261"/>
    </source>
</evidence>
<dbReference type="PANTHER" id="PTHR38791:SF5">
    <property type="entry name" value="TRANSCRIPTION FACTOR DBAG-RELATED"/>
    <property type="match status" value="1"/>
</dbReference>
<dbReference type="InterPro" id="IPR036864">
    <property type="entry name" value="Zn2-C6_fun-type_DNA-bd_sf"/>
</dbReference>
<dbReference type="Gene3D" id="4.10.240.10">
    <property type="entry name" value="Zn(2)-C6 fungal-type DNA-binding domain"/>
    <property type="match status" value="1"/>
</dbReference>
<name>A0A0D8JVW4_COCIM</name>
<keyword evidence="1" id="KW-0805">Transcription regulation</keyword>
<feature type="domain" description="Zn(2)-C6 fungal-type" evidence="5">
    <location>
        <begin position="10"/>
        <end position="38"/>
    </location>
</feature>
<dbReference type="OrthoDB" id="2991872at2759"/>
<keyword evidence="7" id="KW-1185">Reference proteome</keyword>
<dbReference type="SUPFAM" id="SSF57701">
    <property type="entry name" value="Zn2/Cys6 DNA-binding domain"/>
    <property type="match status" value="1"/>
</dbReference>
<dbReference type="Proteomes" id="UP000001261">
    <property type="component" value="Unassembled WGS sequence"/>
</dbReference>
<dbReference type="GO" id="GO:0008270">
    <property type="term" value="F:zinc ion binding"/>
    <property type="evidence" value="ECO:0007669"/>
    <property type="project" value="InterPro"/>
</dbReference>
<protein>
    <recommendedName>
        <fullName evidence="5">Zn(2)-C6 fungal-type domain-containing protein</fullName>
    </recommendedName>
</protein>
<gene>
    <name evidence="6" type="ORF">CIMG_03120</name>
</gene>
<evidence type="ECO:0000313" key="6">
    <source>
        <dbReference type="EMBL" id="KJF61452.1"/>
    </source>
</evidence>
<keyword evidence="4" id="KW-0539">Nucleus</keyword>
<evidence type="ECO:0000256" key="2">
    <source>
        <dbReference type="ARBA" id="ARBA00023125"/>
    </source>
</evidence>
<evidence type="ECO:0000256" key="1">
    <source>
        <dbReference type="ARBA" id="ARBA00023015"/>
    </source>
</evidence>
<dbReference type="RefSeq" id="XP_004446308.1">
    <property type="nucleotide sequence ID" value="XM_004446251.1"/>
</dbReference>
<sequence length="532" mass="59222">MVYCGKPSKGCHRCRRRKIRCDQSEPSCGQCLRANHICPGYRDQLDLLFRDETPKVTRKARTTSKHAALGRFQSSMADQSSAIVEISRPEQVPPIPARPYQMTNGTDPFSSRPLSLDLKHQALCFFASSYAPPPRSFEADYLGYTPLGQNVIDNETLTICMTAVGLASLSNITKSRPMRLAAQEQYVHALALIHGRLQNQEHARSIVTLDAVMLLGMFEVIACRGARSLHTWRNHMSGAIALLKLRLEDLPNFRTFIQVRAQIISGCLLSETYCPPLVGNLFENDRPSIPSAQIITEKLTGLLAKVANLRASIKEGVVSSQFEILSMALGLRDRLLSFAQSLEKVYPFHKAGDQDRQCAFLSPEFVYGIHFDVYPDFYAASIWNGYRAGRITLSAAISKYFSQLNKASLHHPGWDEIKAKVGNDMREIQQLARDICASVPFTLGMIHWDSNTVSVKSTSTNALGGFYMLWPLYLAAEATDTMPDIQAWAARQLEYIGHSLGINQALWMASIIKEKSAIDEVLASESLADSDL</sequence>
<evidence type="ECO:0000256" key="4">
    <source>
        <dbReference type="ARBA" id="ARBA00023242"/>
    </source>
</evidence>
<dbReference type="InterPro" id="IPR053175">
    <property type="entry name" value="DHMBA_Reg_Transcription_Factor"/>
</dbReference>
<dbReference type="STRING" id="246410.A0A0D8JVW4"/>
<dbReference type="GO" id="GO:0000981">
    <property type="term" value="F:DNA-binding transcription factor activity, RNA polymerase II-specific"/>
    <property type="evidence" value="ECO:0007669"/>
    <property type="project" value="InterPro"/>
</dbReference>
<keyword evidence="3" id="KW-0804">Transcription</keyword>
<dbReference type="InterPro" id="IPR001138">
    <property type="entry name" value="Zn2Cys6_DnaBD"/>
</dbReference>
<dbReference type="EMBL" id="GG704916">
    <property type="protein sequence ID" value="KJF61452.1"/>
    <property type="molecule type" value="Genomic_DNA"/>
</dbReference>
<dbReference type="GeneID" id="4565066"/>
<dbReference type="Pfam" id="PF11951">
    <property type="entry name" value="Fungal_trans_2"/>
    <property type="match status" value="1"/>
</dbReference>
<proteinExistence type="predicted"/>
<dbReference type="InParanoid" id="A0A0D8JVW4"/>
<accession>A0A0D8JVW4</accession>
<dbReference type="GO" id="GO:0003677">
    <property type="term" value="F:DNA binding"/>
    <property type="evidence" value="ECO:0007669"/>
    <property type="project" value="UniProtKB-KW"/>
</dbReference>
<organism evidence="6 7">
    <name type="scientific">Coccidioides immitis (strain RS)</name>
    <name type="common">Valley fever fungus</name>
    <dbReference type="NCBI Taxonomy" id="246410"/>
    <lineage>
        <taxon>Eukaryota</taxon>
        <taxon>Fungi</taxon>
        <taxon>Dikarya</taxon>
        <taxon>Ascomycota</taxon>
        <taxon>Pezizomycotina</taxon>
        <taxon>Eurotiomycetes</taxon>
        <taxon>Eurotiomycetidae</taxon>
        <taxon>Onygenales</taxon>
        <taxon>Onygenaceae</taxon>
        <taxon>Coccidioides</taxon>
    </lineage>
</organism>
<dbReference type="AlphaFoldDB" id="A0A0D8JVW4"/>
<dbReference type="VEuPathDB" id="FungiDB:CIMG_03120"/>
<dbReference type="SMART" id="SM00066">
    <property type="entry name" value="GAL4"/>
    <property type="match status" value="1"/>
</dbReference>
<dbReference type="PROSITE" id="PS00463">
    <property type="entry name" value="ZN2_CY6_FUNGAL_1"/>
    <property type="match status" value="1"/>
</dbReference>
<reference evidence="7" key="2">
    <citation type="journal article" date="2010" name="Genome Res.">
        <title>Population genomic sequencing of Coccidioides fungi reveals recent hybridization and transposon control.</title>
        <authorList>
            <person name="Neafsey D.E."/>
            <person name="Barker B.M."/>
            <person name="Sharpton T.J."/>
            <person name="Stajich J.E."/>
            <person name="Park D.J."/>
            <person name="Whiston E."/>
            <person name="Hung C.-Y."/>
            <person name="McMahan C."/>
            <person name="White J."/>
            <person name="Sykes S."/>
            <person name="Heiman D."/>
            <person name="Young S."/>
            <person name="Zeng Q."/>
            <person name="Abouelleil A."/>
            <person name="Aftuck L."/>
            <person name="Bessette D."/>
            <person name="Brown A."/>
            <person name="FitzGerald M."/>
            <person name="Lui A."/>
            <person name="Macdonald J.P."/>
            <person name="Priest M."/>
            <person name="Orbach M.J."/>
            <person name="Galgiani J.N."/>
            <person name="Kirkland T.N."/>
            <person name="Cole G.T."/>
            <person name="Birren B.W."/>
            <person name="Henn M.R."/>
            <person name="Taylor J.W."/>
            <person name="Rounsley S.D."/>
        </authorList>
    </citation>
    <scope>GENOME REANNOTATION</scope>
    <source>
        <strain evidence="7">RS</strain>
    </source>
</reference>
<dbReference type="PROSITE" id="PS50048">
    <property type="entry name" value="ZN2_CY6_FUNGAL_2"/>
    <property type="match status" value="1"/>
</dbReference>
<evidence type="ECO:0000256" key="3">
    <source>
        <dbReference type="ARBA" id="ARBA00023163"/>
    </source>
</evidence>
<dbReference type="OMA" id="AVCYFLR"/>